<organism evidence="1 2">
    <name type="scientific">Oceanithermus profundus (strain DSM 14977 / NBRC 100410 / VKM B-2274 / 506)</name>
    <dbReference type="NCBI Taxonomy" id="670487"/>
    <lineage>
        <taxon>Bacteria</taxon>
        <taxon>Thermotogati</taxon>
        <taxon>Deinococcota</taxon>
        <taxon>Deinococci</taxon>
        <taxon>Thermales</taxon>
        <taxon>Thermaceae</taxon>
        <taxon>Oceanithermus</taxon>
    </lineage>
</organism>
<keyword evidence="2" id="KW-1185">Reference proteome</keyword>
<dbReference type="OrthoDB" id="161799at2"/>
<dbReference type="HOGENOM" id="CLU_078712_0_0_0"/>
<sequence length="252" mass="26800">MRPRPALLFVVDGLRPDALDPRRTPTIWRLMNGGAHTLNGRTVVPSATLPAHTSLFYGVGPDRHGVTTNTWSPPVRPTPSLFTVLRAAGLRAGSFYNWEELRDMAPPGQLETSVFLSAPDARVAEEARRHLGGLDFAFVYFGETDLVGHREGWMSRGYLGAVARADGLIARVLDAAGDGAAVVVTSDHGGHGRTHGSDRPEDVTVPLVLHGPGAPERLPEPAGILDVAPTLTALLGVPAPGDWEGRSLLQGP</sequence>
<dbReference type="SUPFAM" id="SSF53649">
    <property type="entry name" value="Alkaline phosphatase-like"/>
    <property type="match status" value="1"/>
</dbReference>
<dbReference type="InterPro" id="IPR002591">
    <property type="entry name" value="Phosphodiest/P_Trfase"/>
</dbReference>
<dbReference type="Proteomes" id="UP000008722">
    <property type="component" value="Chromosome"/>
</dbReference>
<dbReference type="PANTHER" id="PTHR10151">
    <property type="entry name" value="ECTONUCLEOTIDE PYROPHOSPHATASE/PHOSPHODIESTERASE"/>
    <property type="match status" value="1"/>
</dbReference>
<dbReference type="RefSeq" id="WP_013456747.1">
    <property type="nucleotide sequence ID" value="NC_014761.1"/>
</dbReference>
<dbReference type="AlphaFoldDB" id="E4U5L9"/>
<dbReference type="eggNOG" id="COG1524">
    <property type="taxonomic scope" value="Bacteria"/>
</dbReference>
<gene>
    <name evidence="1" type="ordered locus">Ocepr_0114</name>
</gene>
<reference evidence="2" key="1">
    <citation type="submission" date="2010-11" db="EMBL/GenBank/DDBJ databases">
        <title>The complete sequence of chromosome of Oceanithermus profundus DSM 14977.</title>
        <authorList>
            <consortium name="US DOE Joint Genome Institute (JGI-PGF)"/>
            <person name="Lucas S."/>
            <person name="Copeland A."/>
            <person name="Lapidus A."/>
            <person name="Bruce D."/>
            <person name="Goodwin L."/>
            <person name="Pitluck S."/>
            <person name="Kyrpides N."/>
            <person name="Mavromatis K."/>
            <person name="Pagani I."/>
            <person name="Ivanova N."/>
            <person name="Zhang X."/>
            <person name="Brettin T."/>
            <person name="Detter J.C."/>
            <person name="Tapia R."/>
            <person name="Han C."/>
            <person name="Land M."/>
            <person name="Hauser L."/>
            <person name="Markowitz V."/>
            <person name="Cheng J.-F."/>
            <person name="Hugenholtz P."/>
            <person name="Woyke T."/>
            <person name="Wu D."/>
            <person name="Tindall B."/>
            <person name="Faehnrich R."/>
            <person name="Brambilla E."/>
            <person name="Klenk H.-P."/>
            <person name="Eisen J.A."/>
        </authorList>
    </citation>
    <scope>NUCLEOTIDE SEQUENCE [LARGE SCALE GENOMIC DNA]</scope>
    <source>
        <strain evidence="2">DSM 14977 / NBRC 100410 / VKM B-2274 / 506</strain>
    </source>
</reference>
<dbReference type="STRING" id="670487.Ocepr_0114"/>
<dbReference type="Pfam" id="PF01663">
    <property type="entry name" value="Phosphodiest"/>
    <property type="match status" value="2"/>
</dbReference>
<protein>
    <submittedName>
        <fullName evidence="1">Sulfatase</fullName>
    </submittedName>
</protein>
<proteinExistence type="predicted"/>
<accession>E4U5L9</accession>
<dbReference type="Gene3D" id="3.40.720.10">
    <property type="entry name" value="Alkaline Phosphatase, subunit A"/>
    <property type="match status" value="2"/>
</dbReference>
<evidence type="ECO:0000313" key="2">
    <source>
        <dbReference type="Proteomes" id="UP000008722"/>
    </source>
</evidence>
<evidence type="ECO:0000313" key="1">
    <source>
        <dbReference type="EMBL" id="ADR35577.1"/>
    </source>
</evidence>
<dbReference type="PANTHER" id="PTHR10151:SF120">
    <property type="entry name" value="BIS(5'-ADENOSYL)-TRIPHOSPHATASE"/>
    <property type="match status" value="1"/>
</dbReference>
<dbReference type="KEGG" id="opr:Ocepr_0114"/>
<name>E4U5L9_OCEP5</name>
<reference evidence="1 2" key="2">
    <citation type="journal article" date="2011" name="Stand. Genomic Sci.">
        <title>Complete genome sequence of Oceanithermus profundus type strain (506).</title>
        <authorList>
            <person name="Pati A."/>
            <person name="Zhang X."/>
            <person name="Lapidus A."/>
            <person name="Nolan M."/>
            <person name="Lucas S."/>
            <person name="Del Rio T.G."/>
            <person name="Tice H."/>
            <person name="Cheng J.F."/>
            <person name="Tapia R."/>
            <person name="Han C."/>
            <person name="Goodwin L."/>
            <person name="Pitluck S."/>
            <person name="Liolios K."/>
            <person name="Pagani I."/>
            <person name="Ivanova N."/>
            <person name="Mavromatis K."/>
            <person name="Chen A."/>
            <person name="Palaniappan K."/>
            <person name="Hauser L."/>
            <person name="Jeffries C.D."/>
            <person name="Brambilla E.M."/>
            <person name="Rohl A."/>
            <person name="Mwirichia R."/>
            <person name="Rohde M."/>
            <person name="Tindall B.J."/>
            <person name="Sikorski J."/>
            <person name="Wirth R."/>
            <person name="Goker M."/>
            <person name="Woyke T."/>
            <person name="Detter J.C."/>
            <person name="Bristow J."/>
            <person name="Eisen J.A."/>
            <person name="Markowitz V."/>
            <person name="Hugenholtz P."/>
            <person name="Kyrpides N.C."/>
            <person name="Klenk H.P."/>
            <person name="Land M."/>
        </authorList>
    </citation>
    <scope>NUCLEOTIDE SEQUENCE [LARGE SCALE GENOMIC DNA]</scope>
    <source>
        <strain evidence="2">DSM 14977 / NBRC 100410 / VKM B-2274 / 506</strain>
    </source>
</reference>
<dbReference type="EMBL" id="CP002361">
    <property type="protein sequence ID" value="ADR35577.1"/>
    <property type="molecule type" value="Genomic_DNA"/>
</dbReference>
<dbReference type="InterPro" id="IPR017850">
    <property type="entry name" value="Alkaline_phosphatase_core_sf"/>
</dbReference>
<dbReference type="GO" id="GO:0016787">
    <property type="term" value="F:hydrolase activity"/>
    <property type="evidence" value="ECO:0007669"/>
    <property type="project" value="UniProtKB-ARBA"/>
</dbReference>